<feature type="domain" description="SHSP" evidence="1">
    <location>
        <begin position="39"/>
        <end position="114"/>
    </location>
</feature>
<dbReference type="RefSeq" id="WP_211086041.1">
    <property type="nucleotide sequence ID" value="NZ_JAFDST010000001.1"/>
</dbReference>
<dbReference type="InterPro" id="IPR008978">
    <property type="entry name" value="HSP20-like_chaperone"/>
</dbReference>
<dbReference type="EMBL" id="JAFDST010000001">
    <property type="protein sequence ID" value="MBP1080134.1"/>
    <property type="molecule type" value="Genomic_DNA"/>
</dbReference>
<dbReference type="Pfam" id="PF00011">
    <property type="entry name" value="HSP20"/>
    <property type="match status" value="1"/>
</dbReference>
<keyword evidence="2" id="KW-0946">Virion</keyword>
<dbReference type="CDD" id="cd06464">
    <property type="entry name" value="ACD_sHsps-like"/>
    <property type="match status" value="1"/>
</dbReference>
<evidence type="ECO:0000259" key="1">
    <source>
        <dbReference type="Pfam" id="PF00011"/>
    </source>
</evidence>
<sequence length="125" mass="14732">MSKEKKAKPDDFERLDDWMKQFLDDPYAIYDDKFPIDLYETTNEYIVEADISSFHVTQIEINYHNQELCLTVKTEKEDFTKNLFLPFDLTDKSIETECANHILSIKIAKQQNGDHSSFSIILPFQ</sequence>
<name>A0ABS4CRG4_9BACI</name>
<dbReference type="Proteomes" id="UP000674416">
    <property type="component" value="Unassembled WGS sequence"/>
</dbReference>
<keyword evidence="3" id="KW-1185">Reference proteome</keyword>
<dbReference type="SUPFAM" id="SSF49764">
    <property type="entry name" value="HSP20-like chaperones"/>
    <property type="match status" value="1"/>
</dbReference>
<dbReference type="InterPro" id="IPR002068">
    <property type="entry name" value="A-crystallin/Hsp20_dom"/>
</dbReference>
<evidence type="ECO:0000313" key="2">
    <source>
        <dbReference type="EMBL" id="MBP1080134.1"/>
    </source>
</evidence>
<comment type="caution">
    <text evidence="2">The sequence shown here is derived from an EMBL/GenBank/DDBJ whole genome shotgun (WGS) entry which is preliminary data.</text>
</comment>
<organism evidence="2 3">
    <name type="scientific">Bacillus capparidis</name>
    <dbReference type="NCBI Taxonomy" id="1840411"/>
    <lineage>
        <taxon>Bacteria</taxon>
        <taxon>Bacillati</taxon>
        <taxon>Bacillota</taxon>
        <taxon>Bacilli</taxon>
        <taxon>Bacillales</taxon>
        <taxon>Bacillaceae</taxon>
        <taxon>Bacillus</taxon>
    </lineage>
</organism>
<reference evidence="2 3" key="1">
    <citation type="submission" date="2021-01" db="EMBL/GenBank/DDBJ databases">
        <title>Genomic Encyclopedia of Type Strains, Phase IV (KMG-IV): sequencing the most valuable type-strain genomes for metagenomic binning, comparative biology and taxonomic classification.</title>
        <authorList>
            <person name="Goeker M."/>
        </authorList>
    </citation>
    <scope>NUCLEOTIDE SEQUENCE [LARGE SCALE GENOMIC DNA]</scope>
    <source>
        <strain evidence="2 3">DSM 103394</strain>
    </source>
</reference>
<protein>
    <submittedName>
        <fullName evidence="2">Spore coat protein M</fullName>
    </submittedName>
</protein>
<accession>A0ABS4CRG4</accession>
<gene>
    <name evidence="2" type="ORF">JOC74_000622</name>
</gene>
<proteinExistence type="predicted"/>
<evidence type="ECO:0000313" key="3">
    <source>
        <dbReference type="Proteomes" id="UP000674416"/>
    </source>
</evidence>
<keyword evidence="2" id="KW-0167">Capsid protein</keyword>
<dbReference type="Gene3D" id="2.60.40.790">
    <property type="match status" value="1"/>
</dbReference>